<dbReference type="CDD" id="cd19081">
    <property type="entry name" value="AKR_AKR9C1"/>
    <property type="match status" value="1"/>
</dbReference>
<evidence type="ECO:0000256" key="1">
    <source>
        <dbReference type="ARBA" id="ARBA00023002"/>
    </source>
</evidence>
<dbReference type="InterPro" id="IPR050523">
    <property type="entry name" value="AKR_Detox_Biosynth"/>
</dbReference>
<evidence type="ECO:0000313" key="4">
    <source>
        <dbReference type="EMBL" id="REH27723.1"/>
    </source>
</evidence>
<dbReference type="EMBL" id="QUNO01000028">
    <property type="protein sequence ID" value="REH27723.1"/>
    <property type="molecule type" value="Genomic_DNA"/>
</dbReference>
<dbReference type="PANTHER" id="PTHR43364:SF4">
    <property type="entry name" value="NAD(P)-LINKED OXIDOREDUCTASE SUPERFAMILY PROTEIN"/>
    <property type="match status" value="1"/>
</dbReference>
<evidence type="ECO:0000259" key="3">
    <source>
        <dbReference type="Pfam" id="PF00248"/>
    </source>
</evidence>
<keyword evidence="1" id="KW-0560">Oxidoreductase</keyword>
<dbReference type="SUPFAM" id="SSF51430">
    <property type="entry name" value="NAD(P)-linked oxidoreductase"/>
    <property type="match status" value="1"/>
</dbReference>
<dbReference type="PANTHER" id="PTHR43364">
    <property type="entry name" value="NADH-SPECIFIC METHYLGLYOXAL REDUCTASE-RELATED"/>
    <property type="match status" value="1"/>
</dbReference>
<keyword evidence="5" id="KW-1185">Reference proteome</keyword>
<accession>A0A3E0GWA7</accession>
<feature type="compositionally biased region" description="Polar residues" evidence="2">
    <location>
        <begin position="331"/>
        <end position="341"/>
    </location>
</feature>
<dbReference type="GO" id="GO:0016491">
    <property type="term" value="F:oxidoreductase activity"/>
    <property type="evidence" value="ECO:0007669"/>
    <property type="project" value="UniProtKB-KW"/>
</dbReference>
<protein>
    <submittedName>
        <fullName evidence="4">Aryl-alcohol dehydrogenase-like predicted oxidoreductase</fullName>
    </submittedName>
</protein>
<feature type="domain" description="NADP-dependent oxidoreductase" evidence="3">
    <location>
        <begin position="16"/>
        <end position="317"/>
    </location>
</feature>
<name>A0A3E0GWA7_9PSEU</name>
<dbReference type="AlphaFoldDB" id="A0A3E0GWA7"/>
<sequence length="341" mass="37305">MEFRTLGGTGTIVSSLCLGTMTFGSESSEETSHAQLDRFLERGGNFIDTANVYSRGVSEEIIGRWLATRPGVRDQVVIATKGRFPMGGGPNDVGLSRTSLTRALDASLRRLQVETVDLYQAHAWDALTPIEETLRFFDDAAKAGKIRYAGVSNFIGWQLQKAAMLTGFLGLTPIVTLQPQYNLLVREIEFELTAVCQNENIGILPWSPLAGGWLTGKYRRDEVPTGASRLGEDPERGMEAYAPRNAQQRTWQVIDAVRGIAESRGVSMAQVALAWTADRPAVTSVILGARTVEQLDDNLAAAELHLSVEETTFLDDASEPLIGDYPYGPQGRQQRASGREL</sequence>
<proteinExistence type="predicted"/>
<dbReference type="FunFam" id="3.20.20.100:FF:000004">
    <property type="entry name" value="Oxidoreductase, aldo/keto reductase"/>
    <property type="match status" value="1"/>
</dbReference>
<dbReference type="Proteomes" id="UP000256269">
    <property type="component" value="Unassembled WGS sequence"/>
</dbReference>
<gene>
    <name evidence="4" type="ORF">BCF44_12826</name>
</gene>
<evidence type="ECO:0000256" key="2">
    <source>
        <dbReference type="SAM" id="MobiDB-lite"/>
    </source>
</evidence>
<dbReference type="InterPro" id="IPR023210">
    <property type="entry name" value="NADP_OxRdtase_dom"/>
</dbReference>
<dbReference type="InterPro" id="IPR036812">
    <property type="entry name" value="NAD(P)_OxRdtase_dom_sf"/>
</dbReference>
<evidence type="ECO:0000313" key="5">
    <source>
        <dbReference type="Proteomes" id="UP000256269"/>
    </source>
</evidence>
<dbReference type="OrthoDB" id="9768793at2"/>
<reference evidence="4 5" key="1">
    <citation type="submission" date="2018-08" db="EMBL/GenBank/DDBJ databases">
        <title>Genomic Encyclopedia of Archaeal and Bacterial Type Strains, Phase II (KMG-II): from individual species to whole genera.</title>
        <authorList>
            <person name="Goeker M."/>
        </authorList>
    </citation>
    <scope>NUCLEOTIDE SEQUENCE [LARGE SCALE GENOMIC DNA]</scope>
    <source>
        <strain evidence="4 5">DSM 45791</strain>
    </source>
</reference>
<dbReference type="GO" id="GO:0005829">
    <property type="term" value="C:cytosol"/>
    <property type="evidence" value="ECO:0007669"/>
    <property type="project" value="UniProtKB-ARBA"/>
</dbReference>
<feature type="region of interest" description="Disordered" evidence="2">
    <location>
        <begin position="318"/>
        <end position="341"/>
    </location>
</feature>
<dbReference type="Gene3D" id="3.20.20.100">
    <property type="entry name" value="NADP-dependent oxidoreductase domain"/>
    <property type="match status" value="1"/>
</dbReference>
<comment type="caution">
    <text evidence="4">The sequence shown here is derived from an EMBL/GenBank/DDBJ whole genome shotgun (WGS) entry which is preliminary data.</text>
</comment>
<organism evidence="4 5">
    <name type="scientific">Kutzneria buriramensis</name>
    <dbReference type="NCBI Taxonomy" id="1045776"/>
    <lineage>
        <taxon>Bacteria</taxon>
        <taxon>Bacillati</taxon>
        <taxon>Actinomycetota</taxon>
        <taxon>Actinomycetes</taxon>
        <taxon>Pseudonocardiales</taxon>
        <taxon>Pseudonocardiaceae</taxon>
        <taxon>Kutzneria</taxon>
    </lineage>
</organism>
<dbReference type="Pfam" id="PF00248">
    <property type="entry name" value="Aldo_ket_red"/>
    <property type="match status" value="1"/>
</dbReference>
<dbReference type="RefSeq" id="WP_116181568.1">
    <property type="nucleotide sequence ID" value="NZ_CP144375.1"/>
</dbReference>